<feature type="domain" description="GGDEF" evidence="1">
    <location>
        <begin position="529"/>
        <end position="657"/>
    </location>
</feature>
<dbReference type="PANTHER" id="PTHR45138">
    <property type="entry name" value="REGULATORY COMPONENTS OF SENSORY TRANSDUCTION SYSTEM"/>
    <property type="match status" value="1"/>
</dbReference>
<sequence>MTDNTLYQNLTSITQSLLEKKSLNNVFDAITKTACSFFNASASSIMLFDKEREYLTITRSYNLSEQYLRVVKVGKDQEIAGKVCQEKKPRFIGDVIGLFEKVDDKFTVDWAQKEGLVSLVCAPLLLKDVAIGCLNIYYRNPQHSFLNESGLDFFTRLAALAIDYSQLIEQTEDKTRILTVLEEVGLLLTSSFDFNKIMAVFLPTAVLISKTHTGGLILLDPVTAAVIDAYEYRKGDDFPKRLMESERWHMDITAEIIKSKKPCFTTLKPNEKENNKATAAIPLIAREEMIGVLYVDSYDQHKFEKTDIDFLLILGSQAATALNNTRLYQKLAREAKEMALLYEVSRSFISTLDFDQLLKNILGRLRDTCGYLNLAIMLIDEEKQELYPRSYINYPDSIKTLRLKIGVDGICGHVAQTKKMYYAPDLSRDPNYYMGVEAAKSELCFPLMIGERLIGVLDVESPNIDGFDQEDITLLSGLSAQIALALYNAQLYENARMLSMTDPLTGMPNRRSFDIFMDSELRRSVRYRRLFSIMMIDFDDFKKYNDALGHLAGDKILQEFSQIMKEAIRDVDFLGRYGGDEFIAILPETDRTFALEVAERMRKRIDQQATEPKITLSVGIASFPDDGNNKITLVELADRACYEAKQLGGNCINFASKYVQ</sequence>
<organism evidence="2 3">
    <name type="scientific">candidate division WOR-3 bacterium RBG_13_43_14</name>
    <dbReference type="NCBI Taxonomy" id="1802590"/>
    <lineage>
        <taxon>Bacteria</taxon>
        <taxon>Bacteria division WOR-3</taxon>
    </lineage>
</organism>
<evidence type="ECO:0000313" key="2">
    <source>
        <dbReference type="EMBL" id="OGC38776.1"/>
    </source>
</evidence>
<dbReference type="AlphaFoldDB" id="A0A1F4U1G0"/>
<accession>A0A1F4U1G0</accession>
<protein>
    <recommendedName>
        <fullName evidence="1">GGDEF domain-containing protein</fullName>
    </recommendedName>
</protein>
<dbReference type="PANTHER" id="PTHR45138:SF9">
    <property type="entry name" value="DIGUANYLATE CYCLASE DGCM-RELATED"/>
    <property type="match status" value="1"/>
</dbReference>
<name>A0A1F4U1G0_UNCW3</name>
<dbReference type="InterPro" id="IPR029016">
    <property type="entry name" value="GAF-like_dom_sf"/>
</dbReference>
<reference evidence="2 3" key="1">
    <citation type="journal article" date="2016" name="Nat. Commun.">
        <title>Thousands of microbial genomes shed light on interconnected biogeochemical processes in an aquifer system.</title>
        <authorList>
            <person name="Anantharaman K."/>
            <person name="Brown C.T."/>
            <person name="Hug L.A."/>
            <person name="Sharon I."/>
            <person name="Castelle C.J."/>
            <person name="Probst A.J."/>
            <person name="Thomas B.C."/>
            <person name="Singh A."/>
            <person name="Wilkins M.J."/>
            <person name="Karaoz U."/>
            <person name="Brodie E.L."/>
            <person name="Williams K.H."/>
            <person name="Hubbard S.S."/>
            <person name="Banfield J.F."/>
        </authorList>
    </citation>
    <scope>NUCLEOTIDE SEQUENCE [LARGE SCALE GENOMIC DNA]</scope>
</reference>
<dbReference type="CDD" id="cd01949">
    <property type="entry name" value="GGDEF"/>
    <property type="match status" value="1"/>
</dbReference>
<evidence type="ECO:0000313" key="3">
    <source>
        <dbReference type="Proteomes" id="UP000177025"/>
    </source>
</evidence>
<gene>
    <name evidence="2" type="ORF">A2Y85_08270</name>
</gene>
<proteinExistence type="predicted"/>
<dbReference type="InterPro" id="IPR003018">
    <property type="entry name" value="GAF"/>
</dbReference>
<dbReference type="Pfam" id="PF00990">
    <property type="entry name" value="GGDEF"/>
    <property type="match status" value="1"/>
</dbReference>
<dbReference type="PROSITE" id="PS50887">
    <property type="entry name" value="GGDEF"/>
    <property type="match status" value="1"/>
</dbReference>
<dbReference type="SUPFAM" id="SSF55073">
    <property type="entry name" value="Nucleotide cyclase"/>
    <property type="match status" value="1"/>
</dbReference>
<dbReference type="Pfam" id="PF13185">
    <property type="entry name" value="GAF_2"/>
    <property type="match status" value="2"/>
</dbReference>
<dbReference type="GO" id="GO:1902201">
    <property type="term" value="P:negative regulation of bacterial-type flagellum-dependent cell motility"/>
    <property type="evidence" value="ECO:0007669"/>
    <property type="project" value="TreeGrafter"/>
</dbReference>
<dbReference type="GO" id="GO:0052621">
    <property type="term" value="F:diguanylate cyclase activity"/>
    <property type="evidence" value="ECO:0007669"/>
    <property type="project" value="TreeGrafter"/>
</dbReference>
<evidence type="ECO:0000259" key="1">
    <source>
        <dbReference type="PROSITE" id="PS50887"/>
    </source>
</evidence>
<dbReference type="FunFam" id="3.30.70.270:FF:000001">
    <property type="entry name" value="Diguanylate cyclase domain protein"/>
    <property type="match status" value="1"/>
</dbReference>
<dbReference type="Gene3D" id="3.30.450.40">
    <property type="match status" value="3"/>
</dbReference>
<dbReference type="InterPro" id="IPR050469">
    <property type="entry name" value="Diguanylate_Cyclase"/>
</dbReference>
<dbReference type="NCBIfam" id="TIGR00254">
    <property type="entry name" value="GGDEF"/>
    <property type="match status" value="1"/>
</dbReference>
<dbReference type="InterPro" id="IPR043128">
    <property type="entry name" value="Rev_trsase/Diguanyl_cyclase"/>
</dbReference>
<dbReference type="Proteomes" id="UP000177025">
    <property type="component" value="Unassembled WGS sequence"/>
</dbReference>
<dbReference type="SMART" id="SM00065">
    <property type="entry name" value="GAF"/>
    <property type="match status" value="3"/>
</dbReference>
<dbReference type="EMBL" id="MEUM01000167">
    <property type="protein sequence ID" value="OGC38776.1"/>
    <property type="molecule type" value="Genomic_DNA"/>
</dbReference>
<dbReference type="Pfam" id="PF13492">
    <property type="entry name" value="GAF_3"/>
    <property type="match status" value="1"/>
</dbReference>
<dbReference type="InterPro" id="IPR000160">
    <property type="entry name" value="GGDEF_dom"/>
</dbReference>
<dbReference type="GO" id="GO:0005886">
    <property type="term" value="C:plasma membrane"/>
    <property type="evidence" value="ECO:0007669"/>
    <property type="project" value="TreeGrafter"/>
</dbReference>
<dbReference type="SMART" id="SM00267">
    <property type="entry name" value="GGDEF"/>
    <property type="match status" value="1"/>
</dbReference>
<dbReference type="Gene3D" id="3.30.70.270">
    <property type="match status" value="1"/>
</dbReference>
<dbReference type="SUPFAM" id="SSF55781">
    <property type="entry name" value="GAF domain-like"/>
    <property type="match status" value="3"/>
</dbReference>
<comment type="caution">
    <text evidence="2">The sequence shown here is derived from an EMBL/GenBank/DDBJ whole genome shotgun (WGS) entry which is preliminary data.</text>
</comment>
<dbReference type="InterPro" id="IPR029787">
    <property type="entry name" value="Nucleotide_cyclase"/>
</dbReference>
<dbReference type="GO" id="GO:0043709">
    <property type="term" value="P:cell adhesion involved in single-species biofilm formation"/>
    <property type="evidence" value="ECO:0007669"/>
    <property type="project" value="TreeGrafter"/>
</dbReference>